<dbReference type="Proteomes" id="UP000004923">
    <property type="component" value="Unassembled WGS sequence"/>
</dbReference>
<dbReference type="EMBL" id="AEVN01000005">
    <property type="protein sequence ID" value="EFY05870.1"/>
    <property type="molecule type" value="Genomic_DNA"/>
</dbReference>
<name>E8LB69_9FIRM</name>
<evidence type="ECO:0000313" key="1">
    <source>
        <dbReference type="EMBL" id="EFY05870.1"/>
    </source>
</evidence>
<keyword evidence="2" id="KW-1185">Reference proteome</keyword>
<gene>
    <name evidence="1" type="ORF">HMPREF9443_00077</name>
</gene>
<organism evidence="1 2">
    <name type="scientific">Phascolarctobacterium succinatutens YIT 12067</name>
    <dbReference type="NCBI Taxonomy" id="626939"/>
    <lineage>
        <taxon>Bacteria</taxon>
        <taxon>Bacillati</taxon>
        <taxon>Bacillota</taxon>
        <taxon>Negativicutes</taxon>
        <taxon>Acidaminococcales</taxon>
        <taxon>Acidaminococcaceae</taxon>
        <taxon>Phascolarctobacterium</taxon>
    </lineage>
</organism>
<accession>E8LB69</accession>
<dbReference type="AlphaFoldDB" id="E8LB69"/>
<comment type="caution">
    <text evidence="1">The sequence shown here is derived from an EMBL/GenBank/DDBJ whole genome shotgun (WGS) entry which is preliminary data.</text>
</comment>
<protein>
    <submittedName>
        <fullName evidence="1">Uncharacterized protein</fullName>
    </submittedName>
</protein>
<sequence>MQGDFVGAGEHVRGDAFVRQASGLRQQAFVVSGGAVCTQNAYYGSNANLGQLAEVDFRCTAVGAGFAAAADDVYVLVNVTGDYLALLGIKNLAV</sequence>
<dbReference type="HOGENOM" id="CLU_2383590_0_0_9"/>
<proteinExistence type="predicted"/>
<evidence type="ECO:0000313" key="2">
    <source>
        <dbReference type="Proteomes" id="UP000004923"/>
    </source>
</evidence>
<reference evidence="1 2" key="1">
    <citation type="submission" date="2011-01" db="EMBL/GenBank/DDBJ databases">
        <authorList>
            <person name="Weinstock G."/>
            <person name="Sodergren E."/>
            <person name="Clifton S."/>
            <person name="Fulton L."/>
            <person name="Fulton B."/>
            <person name="Courtney L."/>
            <person name="Fronick C."/>
            <person name="Harrison M."/>
            <person name="Strong C."/>
            <person name="Farmer C."/>
            <person name="Delahaunty K."/>
            <person name="Markovic C."/>
            <person name="Hall O."/>
            <person name="Minx P."/>
            <person name="Tomlinson C."/>
            <person name="Mitreva M."/>
            <person name="Hou S."/>
            <person name="Chen J."/>
            <person name="Wollam A."/>
            <person name="Pepin K.H."/>
            <person name="Johnson M."/>
            <person name="Bhonagiri V."/>
            <person name="Zhang X."/>
            <person name="Suruliraj S."/>
            <person name="Warren W."/>
            <person name="Chinwalla A."/>
            <person name="Mardis E.R."/>
            <person name="Wilson R.K."/>
        </authorList>
    </citation>
    <scope>NUCLEOTIDE SEQUENCE [LARGE SCALE GENOMIC DNA]</scope>
    <source>
        <strain evidence="1 2">YIT 12067</strain>
    </source>
</reference>